<dbReference type="GO" id="GO:0005737">
    <property type="term" value="C:cytoplasm"/>
    <property type="evidence" value="ECO:0007669"/>
    <property type="project" value="UniProtKB-SubCell"/>
</dbReference>
<dbReference type="RefSeq" id="WP_240986294.1">
    <property type="nucleotide sequence ID" value="NZ_CDGJ01000084.1"/>
</dbReference>
<evidence type="ECO:0000256" key="1">
    <source>
        <dbReference type="ARBA" id="ARBA00003681"/>
    </source>
</evidence>
<dbReference type="SUPFAM" id="SSF55594">
    <property type="entry name" value="HPr-like"/>
    <property type="match status" value="1"/>
</dbReference>
<evidence type="ECO:0000259" key="6">
    <source>
        <dbReference type="PROSITE" id="PS51350"/>
    </source>
</evidence>
<proteinExistence type="predicted"/>
<dbReference type="InterPro" id="IPR001020">
    <property type="entry name" value="PTS_HPr_His_P_site"/>
</dbReference>
<dbReference type="InterPro" id="IPR035895">
    <property type="entry name" value="HPr-like_sf"/>
</dbReference>
<evidence type="ECO:0000256" key="3">
    <source>
        <dbReference type="ARBA" id="ARBA00020422"/>
    </source>
</evidence>
<dbReference type="GO" id="GO:0009401">
    <property type="term" value="P:phosphoenolpyruvate-dependent sugar phosphotransferase system"/>
    <property type="evidence" value="ECO:0007669"/>
    <property type="project" value="UniProtKB-KW"/>
</dbReference>
<dbReference type="PANTHER" id="PTHR33705:SF2">
    <property type="entry name" value="PHOSPHOCARRIER PROTEIN NPR"/>
    <property type="match status" value="1"/>
</dbReference>
<name>A0A8S0WHZ2_9FIRM</name>
<dbReference type="EMBL" id="CDGJ01000084">
    <property type="protein sequence ID" value="CEJ08608.1"/>
    <property type="molecule type" value="Genomic_DNA"/>
</dbReference>
<evidence type="ECO:0000256" key="2">
    <source>
        <dbReference type="ARBA" id="ARBA00004496"/>
    </source>
</evidence>
<feature type="domain" description="HPr" evidence="6">
    <location>
        <begin position="1"/>
        <end position="86"/>
    </location>
</feature>
<dbReference type="Pfam" id="PF00381">
    <property type="entry name" value="PTS-HPr"/>
    <property type="match status" value="1"/>
</dbReference>
<reference evidence="8" key="1">
    <citation type="submission" date="2014-11" db="EMBL/GenBank/DDBJ databases">
        <authorList>
            <person name="Hornung B.V."/>
        </authorList>
    </citation>
    <scope>NUCLEOTIDE SEQUENCE</scope>
    <source>
        <strain evidence="8">INE</strain>
    </source>
</reference>
<evidence type="ECO:0000313" key="7">
    <source>
        <dbReference type="EMBL" id="CAA7603012.1"/>
    </source>
</evidence>
<accession>A0A8S0WHZ2</accession>
<sequence length="86" mass="9393">MIEKHLEITNSTGLHARPASNLVENASKFKSKITIEKEGRSVDAKSILGILSLGANKGSRIRLTTEGEDEEQAAQELIDLLNSFVE</sequence>
<dbReference type="InterPro" id="IPR000032">
    <property type="entry name" value="HPr-like"/>
</dbReference>
<dbReference type="PANTHER" id="PTHR33705">
    <property type="entry name" value="PHOSPHOCARRIER PROTEIN HPR"/>
    <property type="match status" value="1"/>
</dbReference>
<comment type="subcellular location">
    <subcellularLocation>
        <location evidence="2">Cytoplasm</location>
    </subcellularLocation>
</comment>
<protein>
    <recommendedName>
        <fullName evidence="3">Phosphocarrier protein HPr</fullName>
    </recommendedName>
</protein>
<dbReference type="KEGG" id="aacx:DEACI_3835"/>
<dbReference type="CDD" id="cd00367">
    <property type="entry name" value="PTS-HPr_like"/>
    <property type="match status" value="1"/>
</dbReference>
<evidence type="ECO:0000256" key="4">
    <source>
        <dbReference type="ARBA" id="ARBA00022490"/>
    </source>
</evidence>
<gene>
    <name evidence="8" type="ORF">DEACI_3087</name>
    <name evidence="7" type="ORF">DEACI_3835</name>
</gene>
<reference evidence="7" key="2">
    <citation type="submission" date="2020-01" db="EMBL/GenBank/DDBJ databases">
        <authorList>
            <person name="Hornung B."/>
        </authorList>
    </citation>
    <scope>NUCLEOTIDE SEQUENCE</scope>
    <source>
        <strain evidence="7">PacBioINE</strain>
    </source>
</reference>
<evidence type="ECO:0000313" key="8">
    <source>
        <dbReference type="EMBL" id="CEJ08608.1"/>
    </source>
</evidence>
<dbReference type="PROSITE" id="PS51350">
    <property type="entry name" value="PTS_HPR_DOM"/>
    <property type="match status" value="1"/>
</dbReference>
<dbReference type="PROSITE" id="PS00369">
    <property type="entry name" value="PTS_HPR_HIS"/>
    <property type="match status" value="1"/>
</dbReference>
<keyword evidence="5" id="KW-0598">Phosphotransferase system</keyword>
<dbReference type="Gene3D" id="3.30.1340.10">
    <property type="entry name" value="HPr-like"/>
    <property type="match status" value="1"/>
</dbReference>
<keyword evidence="4" id="KW-0963">Cytoplasm</keyword>
<organism evidence="7">
    <name type="scientific">Acididesulfobacillus acetoxydans</name>
    <dbReference type="NCBI Taxonomy" id="1561005"/>
    <lineage>
        <taxon>Bacteria</taxon>
        <taxon>Bacillati</taxon>
        <taxon>Bacillota</taxon>
        <taxon>Clostridia</taxon>
        <taxon>Eubacteriales</taxon>
        <taxon>Peptococcaceae</taxon>
        <taxon>Acididesulfobacillus</taxon>
    </lineage>
</organism>
<dbReference type="Proteomes" id="UP000836597">
    <property type="component" value="Chromosome"/>
</dbReference>
<dbReference type="AlphaFoldDB" id="A0A8S0WHZ2"/>
<dbReference type="PROSITE" id="PS00589">
    <property type="entry name" value="PTS_HPR_SER"/>
    <property type="match status" value="1"/>
</dbReference>
<evidence type="ECO:0000256" key="5">
    <source>
        <dbReference type="ARBA" id="ARBA00022683"/>
    </source>
</evidence>
<keyword evidence="9" id="KW-1185">Reference proteome</keyword>
<comment type="function">
    <text evidence="1">General (non sugar-specific) component of the phosphoenolpyruvate-dependent sugar phosphotransferase system (sugar PTS). This major carbohydrate active-transport system catalyzes the phosphorylation of incoming sugar substrates concomitantly with their translocation across the cell membrane. The phosphoryl group from phosphoenolpyruvate (PEP) is transferred to the phosphoryl carrier protein HPr by enzyme I. Phospho-HPr then transfers it to the PTS EIIA domain.</text>
</comment>
<dbReference type="Proteomes" id="UP001071230">
    <property type="component" value="Unassembled WGS sequence"/>
</dbReference>
<dbReference type="InterPro" id="IPR050399">
    <property type="entry name" value="HPr"/>
</dbReference>
<dbReference type="PRINTS" id="PR00107">
    <property type="entry name" value="PHOSPHOCPHPR"/>
</dbReference>
<dbReference type="InterPro" id="IPR002114">
    <property type="entry name" value="PTS_HPr_Ser_P_site"/>
</dbReference>
<dbReference type="NCBIfam" id="TIGR01003">
    <property type="entry name" value="PTS_HPr_family"/>
    <property type="match status" value="1"/>
</dbReference>
<dbReference type="EMBL" id="LR746496">
    <property type="protein sequence ID" value="CAA7603012.1"/>
    <property type="molecule type" value="Genomic_DNA"/>
</dbReference>
<evidence type="ECO:0000313" key="9">
    <source>
        <dbReference type="Proteomes" id="UP001071230"/>
    </source>
</evidence>